<feature type="compositionally biased region" description="Basic and acidic residues" evidence="1">
    <location>
        <begin position="1"/>
        <end position="24"/>
    </location>
</feature>
<dbReference type="EMBL" id="OR420746">
    <property type="protein sequence ID" value="WMM95493.1"/>
    <property type="molecule type" value="Genomic_DNA"/>
</dbReference>
<proteinExistence type="predicted"/>
<reference evidence="2 3" key="1">
    <citation type="submission" date="2023-08" db="EMBL/GenBank/DDBJ databases">
        <authorList>
            <person name="Du S."/>
            <person name="Wu Z."/>
            <person name="Wu Y."/>
            <person name="Yang M."/>
            <person name="Shao J."/>
            <person name="Liu H."/>
            <person name="Zhao Y."/>
            <person name="Zhang Z."/>
        </authorList>
    </citation>
    <scope>NUCLEOTIDE SEQUENCE [LARGE SCALE GENOMIC DNA]</scope>
</reference>
<evidence type="ECO:0000313" key="3">
    <source>
        <dbReference type="Proteomes" id="UP001304490"/>
    </source>
</evidence>
<name>A0AAX3ZWS4_9CAUD</name>
<gene>
    <name evidence="2" type="ORF">CRP227_gp30</name>
</gene>
<feature type="region of interest" description="Disordered" evidence="1">
    <location>
        <begin position="1"/>
        <end position="42"/>
    </location>
</feature>
<organism evidence="2 3">
    <name type="scientific">Roseobacter phage CRP-227</name>
    <dbReference type="NCBI Taxonomy" id="3072847"/>
    <lineage>
        <taxon>Viruses</taxon>
        <taxon>Duplodnaviria</taxon>
        <taxon>Heunggongvirae</taxon>
        <taxon>Uroviricota</taxon>
        <taxon>Caudoviricetes</taxon>
        <taxon>Autographivirales</taxon>
        <taxon>Autographivirales incertae sedis</taxon>
        <taxon>Dynamenevirus</taxon>
        <taxon>Dynamenevirus CRP227</taxon>
    </lineage>
</organism>
<sequence length="42" mass="4499">MLKAKDNKAVAKDKAKEAEPEKKPLAAPAISKGASTIKRIDH</sequence>
<evidence type="ECO:0000313" key="2">
    <source>
        <dbReference type="EMBL" id="WMM95493.1"/>
    </source>
</evidence>
<evidence type="ECO:0000256" key="1">
    <source>
        <dbReference type="SAM" id="MobiDB-lite"/>
    </source>
</evidence>
<dbReference type="Proteomes" id="UP001304490">
    <property type="component" value="Segment"/>
</dbReference>
<accession>A0AAX3ZWS4</accession>
<keyword evidence="3" id="KW-1185">Reference proteome</keyword>
<protein>
    <submittedName>
        <fullName evidence="2">Uncharacterized protein</fullName>
    </submittedName>
</protein>